<evidence type="ECO:0000313" key="1">
    <source>
        <dbReference type="EMBL" id="EGT37510.1"/>
    </source>
</evidence>
<gene>
    <name evidence="1" type="ORF">CAEBREN_09728</name>
</gene>
<keyword evidence="2" id="KW-1185">Reference proteome</keyword>
<proteinExistence type="predicted"/>
<reference evidence="2" key="1">
    <citation type="submission" date="2011-07" db="EMBL/GenBank/DDBJ databases">
        <authorList>
            <consortium name="Caenorhabditis brenneri Sequencing and Analysis Consortium"/>
            <person name="Wilson R.K."/>
        </authorList>
    </citation>
    <scope>NUCLEOTIDE SEQUENCE [LARGE SCALE GENOMIC DNA]</scope>
    <source>
        <strain evidence="2">PB2801</strain>
    </source>
</reference>
<dbReference type="InParanoid" id="G0MMU8"/>
<dbReference type="HOGENOM" id="CLU_3392677_0_0_1"/>
<dbReference type="AlphaFoldDB" id="G0MMU8"/>
<name>G0MMU8_CAEBE</name>
<accession>G0MMU8</accession>
<sequence length="32" mass="3937">MTMSHVKMFTTNNQEMIVLLMKNFAKFMFHER</sequence>
<protein>
    <submittedName>
        <fullName evidence="1">Uncharacterized protein</fullName>
    </submittedName>
</protein>
<dbReference type="EMBL" id="GL379802">
    <property type="protein sequence ID" value="EGT37510.1"/>
    <property type="molecule type" value="Genomic_DNA"/>
</dbReference>
<evidence type="ECO:0000313" key="2">
    <source>
        <dbReference type="Proteomes" id="UP000008068"/>
    </source>
</evidence>
<organism evidence="2">
    <name type="scientific">Caenorhabditis brenneri</name>
    <name type="common">Nematode worm</name>
    <dbReference type="NCBI Taxonomy" id="135651"/>
    <lineage>
        <taxon>Eukaryota</taxon>
        <taxon>Metazoa</taxon>
        <taxon>Ecdysozoa</taxon>
        <taxon>Nematoda</taxon>
        <taxon>Chromadorea</taxon>
        <taxon>Rhabditida</taxon>
        <taxon>Rhabditina</taxon>
        <taxon>Rhabditomorpha</taxon>
        <taxon>Rhabditoidea</taxon>
        <taxon>Rhabditidae</taxon>
        <taxon>Peloderinae</taxon>
        <taxon>Caenorhabditis</taxon>
    </lineage>
</organism>
<dbReference type="Proteomes" id="UP000008068">
    <property type="component" value="Unassembled WGS sequence"/>
</dbReference>